<dbReference type="InterPro" id="IPR018034">
    <property type="entry name" value="Kri1"/>
</dbReference>
<dbReference type="GO" id="GO:0000447">
    <property type="term" value="P:endonucleolytic cleavage in ITS1 to separate SSU-rRNA from 5.8S rRNA and LSU-rRNA from tricistronic rRNA transcript (SSU-rRNA, 5.8S rRNA, LSU-rRNA)"/>
    <property type="evidence" value="ECO:0007669"/>
    <property type="project" value="TreeGrafter"/>
</dbReference>
<evidence type="ECO:0000256" key="1">
    <source>
        <dbReference type="ARBA" id="ARBA00007473"/>
    </source>
</evidence>
<feature type="compositionally biased region" description="Acidic residues" evidence="3">
    <location>
        <begin position="406"/>
        <end position="415"/>
    </location>
</feature>
<protein>
    <recommendedName>
        <fullName evidence="2">Protein KRI1 homolog</fullName>
    </recommendedName>
</protein>
<dbReference type="GO" id="GO:0030686">
    <property type="term" value="C:90S preribosome"/>
    <property type="evidence" value="ECO:0007669"/>
    <property type="project" value="TreeGrafter"/>
</dbReference>
<dbReference type="Pfam" id="PF05178">
    <property type="entry name" value="Kri1"/>
    <property type="match status" value="1"/>
</dbReference>
<dbReference type="Proteomes" id="UP001187531">
    <property type="component" value="Unassembled WGS sequence"/>
</dbReference>
<feature type="region of interest" description="Disordered" evidence="3">
    <location>
        <begin position="307"/>
        <end position="334"/>
    </location>
</feature>
<evidence type="ECO:0000313" key="6">
    <source>
        <dbReference type="Proteomes" id="UP001187531"/>
    </source>
</evidence>
<sequence length="792" mass="93978">MDLDLFDGEDDTQVLCINKEYAERYQNWREKEEVQKIKDRYGDAAALKMAFDDEDDSTSEEEDENAEALTEDVEKEFFRTLSYLKQKDPKIYDENTEFFSNSDKIKGKERNKIKEKPVFLKDYERELLLKTEGKVDKLEGNEWTSSEKQSKGYFEEQEEIKKNLKRLVDESDEDESEDLLVVRKKSDKEKATEEAEYRAWLLGQTTNVKDTYFKEETRALHDVWTDPNLDKNEAFLRDFILNKRYLDQEDDNHIPTYNEIVHDSEGDLSEDEETLEKQGEFENKFNFRFEEPDHDFIKRYPRTIANSLRRKDDSRPKKRQEKIERKKEEKQRKKEELKILKAAKRREIEEKLEKLAEITGNENVGFHDDDIEGDFDPEKHDQRMRQLFDDDFYGENGEEIKPNFEFDPEIDEENWDYYGIENQRNKQGQTDDESQINEEDTNPDDPNFNMDADYDPRANFQKEVLEMTSKKKKGKKQSAFAKVLEQYKPVFDPKQFGSYDEYLEEYYKLDYEDIVADMPVRFKYRKVVSNDFGLTTEEILAAREKELNKWCSVKKTCQYRAEEEEEMDVMAFRKKASNILFKKKILPSVFEENVDEILEKEQEEKRQKRKKKKKDQSVSEELMITGENENPKEPPKKKKKKKKKGQKGEKGEIDLHTDNLKVKMDLVEKIANVVENKPKLENKNAAKFIEPSSENKIISAGICNNKKKIKKKLERSDVEDQVISESAESVKVKPSIEADIKKDKLQKVSQKNKRIKKKKKEDFSMGLSDDRLKAYGFNPKKFKNFQKYGKKP</sequence>
<feature type="domain" description="Kri1-like C-terminal" evidence="4">
    <location>
        <begin position="499"/>
        <end position="584"/>
    </location>
</feature>
<feature type="compositionally biased region" description="Acidic residues" evidence="3">
    <location>
        <begin position="430"/>
        <end position="443"/>
    </location>
</feature>
<dbReference type="EMBL" id="JAVRJZ010000005">
    <property type="protein sequence ID" value="KAK2722675.1"/>
    <property type="molecule type" value="Genomic_DNA"/>
</dbReference>
<organism evidence="5 6">
    <name type="scientific">Artemia franciscana</name>
    <name type="common">Brine shrimp</name>
    <name type="synonym">Artemia sanfranciscana</name>
    <dbReference type="NCBI Taxonomy" id="6661"/>
    <lineage>
        <taxon>Eukaryota</taxon>
        <taxon>Metazoa</taxon>
        <taxon>Ecdysozoa</taxon>
        <taxon>Arthropoda</taxon>
        <taxon>Crustacea</taxon>
        <taxon>Branchiopoda</taxon>
        <taxon>Anostraca</taxon>
        <taxon>Artemiidae</taxon>
        <taxon>Artemia</taxon>
    </lineage>
</organism>
<dbReference type="GO" id="GO:0005730">
    <property type="term" value="C:nucleolus"/>
    <property type="evidence" value="ECO:0007669"/>
    <property type="project" value="TreeGrafter"/>
</dbReference>
<gene>
    <name evidence="5" type="ORF">QYM36_003007</name>
</gene>
<comment type="similarity">
    <text evidence="1">Belongs to the KRI1 family.</text>
</comment>
<reference evidence="5" key="1">
    <citation type="submission" date="2023-07" db="EMBL/GenBank/DDBJ databases">
        <title>Chromosome-level genome assembly of Artemia franciscana.</title>
        <authorList>
            <person name="Jo E."/>
        </authorList>
    </citation>
    <scope>NUCLEOTIDE SEQUENCE</scope>
    <source>
        <tissue evidence="5">Whole body</tissue>
    </source>
</reference>
<evidence type="ECO:0000256" key="2">
    <source>
        <dbReference type="ARBA" id="ARBA00017294"/>
    </source>
</evidence>
<evidence type="ECO:0000256" key="3">
    <source>
        <dbReference type="SAM" id="MobiDB-lite"/>
    </source>
</evidence>
<feature type="region of interest" description="Disordered" evidence="3">
    <location>
        <begin position="604"/>
        <end position="658"/>
    </location>
</feature>
<name>A0AA88I6D9_ARTSF</name>
<feature type="region of interest" description="Disordered" evidence="3">
    <location>
        <begin position="393"/>
        <end position="450"/>
    </location>
</feature>
<dbReference type="InterPro" id="IPR024626">
    <property type="entry name" value="Kri1-like_C"/>
</dbReference>
<feature type="region of interest" description="Disordered" evidence="3">
    <location>
        <begin position="743"/>
        <end position="763"/>
    </location>
</feature>
<evidence type="ECO:0000259" key="4">
    <source>
        <dbReference type="Pfam" id="PF12936"/>
    </source>
</evidence>
<dbReference type="AlphaFoldDB" id="A0AA88I6D9"/>
<feature type="compositionally biased region" description="Basic and acidic residues" evidence="3">
    <location>
        <begin position="646"/>
        <end position="658"/>
    </location>
</feature>
<dbReference type="PANTHER" id="PTHR14490:SF5">
    <property type="entry name" value="PROTEIN KRI1 HOMOLOG"/>
    <property type="match status" value="1"/>
</dbReference>
<feature type="compositionally biased region" description="Basic and acidic residues" evidence="3">
    <location>
        <begin position="309"/>
        <end position="334"/>
    </location>
</feature>
<evidence type="ECO:0000313" key="5">
    <source>
        <dbReference type="EMBL" id="KAK2722675.1"/>
    </source>
</evidence>
<feature type="compositionally biased region" description="Acidic residues" evidence="3">
    <location>
        <begin position="52"/>
        <end position="70"/>
    </location>
</feature>
<dbReference type="PANTHER" id="PTHR14490">
    <property type="entry name" value="ZINC FINGER, ZZ TYPE"/>
    <property type="match status" value="1"/>
</dbReference>
<accession>A0AA88I6D9</accession>
<feature type="compositionally biased region" description="Basic residues" evidence="3">
    <location>
        <begin position="635"/>
        <end position="645"/>
    </location>
</feature>
<keyword evidence="6" id="KW-1185">Reference proteome</keyword>
<dbReference type="Pfam" id="PF12936">
    <property type="entry name" value="Kri1_C"/>
    <property type="match status" value="1"/>
</dbReference>
<feature type="compositionally biased region" description="Basic residues" evidence="3">
    <location>
        <begin position="750"/>
        <end position="759"/>
    </location>
</feature>
<proteinExistence type="inferred from homology"/>
<comment type="caution">
    <text evidence="5">The sequence shown here is derived from an EMBL/GenBank/DDBJ whole genome shotgun (WGS) entry which is preliminary data.</text>
</comment>
<feature type="region of interest" description="Disordered" evidence="3">
    <location>
        <begin position="51"/>
        <end position="70"/>
    </location>
</feature>